<dbReference type="PANTHER" id="PTHR48059">
    <property type="entry name" value="POLYGALACTURONASE INHIBITOR 1"/>
    <property type="match status" value="1"/>
</dbReference>
<dbReference type="RefSeq" id="XP_021853323.1">
    <property type="nucleotide sequence ID" value="XM_021997631.2"/>
</dbReference>
<evidence type="ECO:0000256" key="7">
    <source>
        <dbReference type="ARBA" id="ARBA00038043"/>
    </source>
</evidence>
<keyword evidence="10" id="KW-1185">Reference proteome</keyword>
<protein>
    <submittedName>
        <fullName evidence="11">Polygalacturonase inhibitor 1</fullName>
    </submittedName>
</protein>
<dbReference type="SUPFAM" id="SSF52058">
    <property type="entry name" value="L domain-like"/>
    <property type="match status" value="1"/>
</dbReference>
<dbReference type="InterPro" id="IPR001611">
    <property type="entry name" value="Leu-rich_rpt"/>
</dbReference>
<dbReference type="InterPro" id="IPR032675">
    <property type="entry name" value="LRR_dom_sf"/>
</dbReference>
<dbReference type="Pfam" id="PF08263">
    <property type="entry name" value="LRRNT_2"/>
    <property type="match status" value="1"/>
</dbReference>
<evidence type="ECO:0000256" key="3">
    <source>
        <dbReference type="ARBA" id="ARBA00022614"/>
    </source>
</evidence>
<feature type="chain" id="PRO_5040485504" evidence="8">
    <location>
        <begin position="22"/>
        <end position="326"/>
    </location>
</feature>
<evidence type="ECO:0000259" key="9">
    <source>
        <dbReference type="Pfam" id="PF08263"/>
    </source>
</evidence>
<evidence type="ECO:0000256" key="6">
    <source>
        <dbReference type="ARBA" id="ARBA00023136"/>
    </source>
</evidence>
<name>A0A9R0IQT4_SPIOL</name>
<dbReference type="KEGG" id="soe:110792808"/>
<dbReference type="GeneID" id="110792808"/>
<dbReference type="InterPro" id="IPR051848">
    <property type="entry name" value="PGIP"/>
</dbReference>
<keyword evidence="3" id="KW-0433">Leucine-rich repeat</keyword>
<organism evidence="10 11">
    <name type="scientific">Spinacia oleracea</name>
    <name type="common">Spinach</name>
    <dbReference type="NCBI Taxonomy" id="3562"/>
    <lineage>
        <taxon>Eukaryota</taxon>
        <taxon>Viridiplantae</taxon>
        <taxon>Streptophyta</taxon>
        <taxon>Embryophyta</taxon>
        <taxon>Tracheophyta</taxon>
        <taxon>Spermatophyta</taxon>
        <taxon>Magnoliopsida</taxon>
        <taxon>eudicotyledons</taxon>
        <taxon>Gunneridae</taxon>
        <taxon>Pentapetalae</taxon>
        <taxon>Caryophyllales</taxon>
        <taxon>Chenopodiaceae</taxon>
        <taxon>Chenopodioideae</taxon>
        <taxon>Anserineae</taxon>
        <taxon>Spinacia</taxon>
    </lineage>
</organism>
<dbReference type="OrthoDB" id="676979at2759"/>
<dbReference type="FunFam" id="3.80.10.10:FF:000400">
    <property type="entry name" value="Nuclear pore complex protein NUP107"/>
    <property type="match status" value="1"/>
</dbReference>
<evidence type="ECO:0000256" key="5">
    <source>
        <dbReference type="ARBA" id="ARBA00022737"/>
    </source>
</evidence>
<evidence type="ECO:0000256" key="4">
    <source>
        <dbReference type="ARBA" id="ARBA00022729"/>
    </source>
</evidence>
<comment type="similarity">
    <text evidence="7">Belongs to the polygalacturonase-inhibiting protein family.</text>
</comment>
<keyword evidence="6" id="KW-0472">Membrane</keyword>
<keyword evidence="4 8" id="KW-0732">Signal</keyword>
<feature type="signal peptide" evidence="8">
    <location>
        <begin position="1"/>
        <end position="21"/>
    </location>
</feature>
<accession>A0A9R0IQT4</accession>
<dbReference type="Pfam" id="PF00560">
    <property type="entry name" value="LRR_1"/>
    <property type="match status" value="4"/>
</dbReference>
<dbReference type="InterPro" id="IPR013210">
    <property type="entry name" value="LRR_N_plant-typ"/>
</dbReference>
<evidence type="ECO:0000256" key="8">
    <source>
        <dbReference type="SAM" id="SignalP"/>
    </source>
</evidence>
<dbReference type="Gene3D" id="3.80.10.10">
    <property type="entry name" value="Ribonuclease Inhibitor"/>
    <property type="match status" value="1"/>
</dbReference>
<proteinExistence type="inferred from homology"/>
<evidence type="ECO:0000313" key="11">
    <source>
        <dbReference type="RefSeq" id="XP_021853323.1"/>
    </source>
</evidence>
<reference evidence="11" key="2">
    <citation type="submission" date="2025-08" db="UniProtKB">
        <authorList>
            <consortium name="RefSeq"/>
        </authorList>
    </citation>
    <scope>IDENTIFICATION</scope>
    <source>
        <tissue evidence="11">Leaf</tissue>
    </source>
</reference>
<keyword evidence="5" id="KW-0677">Repeat</keyword>
<dbReference type="GO" id="GO:0016020">
    <property type="term" value="C:membrane"/>
    <property type="evidence" value="ECO:0007669"/>
    <property type="project" value="UniProtKB-SubCell"/>
</dbReference>
<dbReference type="Proteomes" id="UP000813463">
    <property type="component" value="Chromosome 3"/>
</dbReference>
<comment type="subcellular location">
    <subcellularLocation>
        <location evidence="1">Cell envelope</location>
    </subcellularLocation>
    <subcellularLocation>
        <location evidence="2">Membrane</location>
    </subcellularLocation>
</comment>
<evidence type="ECO:0000256" key="1">
    <source>
        <dbReference type="ARBA" id="ARBA00004196"/>
    </source>
</evidence>
<gene>
    <name evidence="11" type="primary">LOC110792808</name>
</gene>
<evidence type="ECO:0000256" key="2">
    <source>
        <dbReference type="ARBA" id="ARBA00004370"/>
    </source>
</evidence>
<sequence>MSLVVLLVTFLFLSFLNLSECTNVCHPYDKKALLQIKAGLGNNASPFSDWDPKTDCCRWFNVGCNDHGRVNFLVVNNADDVVGRLPHAVGYLPYLISLRFLYLPNLTGPIPPTIANLTKLQVLEFNSNNMYGPIPHSIGYLKNLEQITLCSNKFSGSIPSSLSLLPKLVELDLFANKLTGSIPASFGSFKSLIGLQLFDNKLSGPIPKSLGRANIRRLDVEKNQLTGDASFLFGKDKLITEISLRNNKFKFDFSNVDLPQGLRDLDISHNMIHGSLPKRLGQLPLESIDVSHNQLCGIIPTGRRLKKNYVERYYFFRIMNFLMKIP</sequence>
<evidence type="ECO:0000313" key="10">
    <source>
        <dbReference type="Proteomes" id="UP000813463"/>
    </source>
</evidence>
<dbReference type="AlphaFoldDB" id="A0A9R0IQT4"/>
<dbReference type="PANTHER" id="PTHR48059:SF37">
    <property type="entry name" value="LEUCINE-RICH REPEAT PROTEIN FLOR 1-LIKE"/>
    <property type="match status" value="1"/>
</dbReference>
<feature type="domain" description="Leucine-rich repeat-containing N-terminal plant-type" evidence="9">
    <location>
        <begin position="27"/>
        <end position="65"/>
    </location>
</feature>
<reference evidence="10" key="1">
    <citation type="journal article" date="2021" name="Nat. Commun.">
        <title>Genomic analyses provide insights into spinach domestication and the genetic basis of agronomic traits.</title>
        <authorList>
            <person name="Cai X."/>
            <person name="Sun X."/>
            <person name="Xu C."/>
            <person name="Sun H."/>
            <person name="Wang X."/>
            <person name="Ge C."/>
            <person name="Zhang Z."/>
            <person name="Wang Q."/>
            <person name="Fei Z."/>
            <person name="Jiao C."/>
            <person name="Wang Q."/>
        </authorList>
    </citation>
    <scope>NUCLEOTIDE SEQUENCE [LARGE SCALE GENOMIC DNA]</scope>
    <source>
        <strain evidence="10">cv. Varoflay</strain>
    </source>
</reference>